<organism evidence="1 2">
    <name type="scientific">Bacillus cytotoxicus</name>
    <dbReference type="NCBI Taxonomy" id="580165"/>
    <lineage>
        <taxon>Bacteria</taxon>
        <taxon>Bacillati</taxon>
        <taxon>Bacillota</taxon>
        <taxon>Bacilli</taxon>
        <taxon>Bacillales</taxon>
        <taxon>Bacillaceae</taxon>
        <taxon>Bacillus</taxon>
        <taxon>Bacillus cereus group</taxon>
    </lineage>
</organism>
<comment type="caution">
    <text evidence="1">The sequence shown here is derived from an EMBL/GenBank/DDBJ whole genome shotgun (WGS) entry which is preliminary data.</text>
</comment>
<protein>
    <submittedName>
        <fullName evidence="1">Uncharacterized protein</fullName>
    </submittedName>
</protein>
<name>A0AAX2CFF9_9BACI</name>
<proteinExistence type="predicted"/>
<gene>
    <name evidence="1" type="ORF">BCB44BAC_01613</name>
</gene>
<dbReference type="Proteomes" id="UP000242164">
    <property type="component" value="Unassembled WGS sequence"/>
</dbReference>
<sequence length="17" mass="1748">MCHSISNTAAFGDHVTG</sequence>
<reference evidence="1 2" key="1">
    <citation type="submission" date="2016-08" db="EMBL/GenBank/DDBJ databases">
        <authorList>
            <person name="Loux V."/>
            <person name="Rue O."/>
        </authorList>
    </citation>
    <scope>NUCLEOTIDE SEQUENCE [LARGE SCALE GENOMIC DNA]</scope>
    <source>
        <strain evidence="1 2">AFSSA_08CEB44bac</strain>
    </source>
</reference>
<dbReference type="AlphaFoldDB" id="A0AAX2CFF9"/>
<evidence type="ECO:0000313" key="2">
    <source>
        <dbReference type="Proteomes" id="UP000242164"/>
    </source>
</evidence>
<accession>A0AAX2CFF9</accession>
<dbReference type="EMBL" id="FMIK01000022">
    <property type="protein sequence ID" value="SCL89825.1"/>
    <property type="molecule type" value="Genomic_DNA"/>
</dbReference>
<evidence type="ECO:0000313" key="1">
    <source>
        <dbReference type="EMBL" id="SCL89825.1"/>
    </source>
</evidence>